<accession>A0A160DS81</accession>
<feature type="signal peptide" evidence="1">
    <location>
        <begin position="1"/>
        <end position="32"/>
    </location>
</feature>
<dbReference type="RefSeq" id="WP_067645079.1">
    <property type="nucleotide sequence ID" value="NZ_CP015249.1"/>
</dbReference>
<evidence type="ECO:0000313" key="3">
    <source>
        <dbReference type="Proteomes" id="UP000076830"/>
    </source>
</evidence>
<dbReference type="EMBL" id="CP015249">
    <property type="protein sequence ID" value="ANB17128.1"/>
    <property type="molecule type" value="Genomic_DNA"/>
</dbReference>
<dbReference type="AlphaFoldDB" id="A0A160DS81"/>
<dbReference type="KEGG" id="dko:I596_1098"/>
<organism evidence="2 3">
    <name type="scientific">Dokdonella koreensis DS-123</name>
    <dbReference type="NCBI Taxonomy" id="1300342"/>
    <lineage>
        <taxon>Bacteria</taxon>
        <taxon>Pseudomonadati</taxon>
        <taxon>Pseudomonadota</taxon>
        <taxon>Gammaproteobacteria</taxon>
        <taxon>Lysobacterales</taxon>
        <taxon>Rhodanobacteraceae</taxon>
        <taxon>Dokdonella</taxon>
    </lineage>
</organism>
<evidence type="ECO:0000313" key="2">
    <source>
        <dbReference type="EMBL" id="ANB17128.1"/>
    </source>
</evidence>
<proteinExistence type="predicted"/>
<name>A0A160DS81_9GAMM</name>
<evidence type="ECO:0008006" key="4">
    <source>
        <dbReference type="Google" id="ProtNLM"/>
    </source>
</evidence>
<feature type="chain" id="PRO_5007813116" description="DUF2946 domain-containing protein" evidence="1">
    <location>
        <begin position="33"/>
        <end position="116"/>
    </location>
</feature>
<dbReference type="STRING" id="1300342.I596_1098"/>
<evidence type="ECO:0000256" key="1">
    <source>
        <dbReference type="SAM" id="SignalP"/>
    </source>
</evidence>
<keyword evidence="3" id="KW-1185">Reference proteome</keyword>
<sequence length="116" mass="12159">MLAVSRHRRPRAILVMALVALCILLRPLLAIACDLHDAAHGATQPQIEAVAGSTTGEENPSDLVLHALHCCLHTIALPAALPAVAPPVPALGIPPLRPLRLADRQPADPLRPPISA</sequence>
<dbReference type="Proteomes" id="UP000076830">
    <property type="component" value="Chromosome"/>
</dbReference>
<reference evidence="2 3" key="1">
    <citation type="submission" date="2016-04" db="EMBL/GenBank/DDBJ databases">
        <title>Complete genome sequence of Dokdonella koreensis DS-123T.</title>
        <authorList>
            <person name="Kim J.F."/>
            <person name="Lee H."/>
            <person name="Kwak M.-J."/>
        </authorList>
    </citation>
    <scope>NUCLEOTIDE SEQUENCE [LARGE SCALE GENOMIC DNA]</scope>
    <source>
        <strain evidence="2 3">DS-123</strain>
    </source>
</reference>
<protein>
    <recommendedName>
        <fullName evidence="4">DUF2946 domain-containing protein</fullName>
    </recommendedName>
</protein>
<keyword evidence="1" id="KW-0732">Signal</keyword>
<gene>
    <name evidence="2" type="ORF">I596_1098</name>
</gene>